<reference evidence="1" key="1">
    <citation type="journal article" date="2014" name="Int. J. Syst. Evol. Microbiol.">
        <title>Complete genome sequence of Corynebacterium casei LMG S-19264T (=DSM 44701T), isolated from a smear-ripened cheese.</title>
        <authorList>
            <consortium name="US DOE Joint Genome Institute (JGI-PGF)"/>
            <person name="Walter F."/>
            <person name="Albersmeier A."/>
            <person name="Kalinowski J."/>
            <person name="Ruckert C."/>
        </authorList>
    </citation>
    <scope>NUCLEOTIDE SEQUENCE</scope>
    <source>
        <strain evidence="1">VKM B-2347</strain>
    </source>
</reference>
<gene>
    <name evidence="1" type="ORF">GCM10008179_28530</name>
</gene>
<dbReference type="Proteomes" id="UP001143372">
    <property type="component" value="Unassembled WGS sequence"/>
</dbReference>
<proteinExistence type="predicted"/>
<evidence type="ECO:0000313" key="1">
    <source>
        <dbReference type="EMBL" id="GLK69215.1"/>
    </source>
</evidence>
<evidence type="ECO:0000313" key="2">
    <source>
        <dbReference type="Proteomes" id="UP001143372"/>
    </source>
</evidence>
<dbReference type="AlphaFoldDB" id="A0A9W6J4T0"/>
<organism evidence="1 2">
    <name type="scientific">Hansschlegelia plantiphila</name>
    <dbReference type="NCBI Taxonomy" id="374655"/>
    <lineage>
        <taxon>Bacteria</taxon>
        <taxon>Pseudomonadati</taxon>
        <taxon>Pseudomonadota</taxon>
        <taxon>Alphaproteobacteria</taxon>
        <taxon>Hyphomicrobiales</taxon>
        <taxon>Methylopilaceae</taxon>
        <taxon>Hansschlegelia</taxon>
    </lineage>
</organism>
<name>A0A9W6J4T0_9HYPH</name>
<reference evidence="1" key="2">
    <citation type="submission" date="2023-01" db="EMBL/GenBank/DDBJ databases">
        <authorList>
            <person name="Sun Q."/>
            <person name="Evtushenko L."/>
        </authorList>
    </citation>
    <scope>NUCLEOTIDE SEQUENCE</scope>
    <source>
        <strain evidence="1">VKM B-2347</strain>
    </source>
</reference>
<accession>A0A9W6J4T0</accession>
<protein>
    <submittedName>
        <fullName evidence="1">Uncharacterized protein</fullName>
    </submittedName>
</protein>
<dbReference type="EMBL" id="BSFI01000021">
    <property type="protein sequence ID" value="GLK69215.1"/>
    <property type="molecule type" value="Genomic_DNA"/>
</dbReference>
<sequence length="146" mass="16156">MEPPVPSPDFPPIDVTDLPARTAAALLQIDQQCRLMAACRIRDGLTAAEHRAAAESYTASGSSDWLIGMNQTAARLLDMDARLLVLLDLQVRDRVHDQFRRYTDLCLYDELVREACGMQSASPSLDLERQAFRSAQVLAARQQVAA</sequence>
<keyword evidence="2" id="KW-1185">Reference proteome</keyword>
<comment type="caution">
    <text evidence="1">The sequence shown here is derived from an EMBL/GenBank/DDBJ whole genome shotgun (WGS) entry which is preliminary data.</text>
</comment>